<evidence type="ECO:0000313" key="1">
    <source>
        <dbReference type="EMBL" id="CAF5186958.1"/>
    </source>
</evidence>
<feature type="non-terminal residue" evidence="1">
    <location>
        <position position="1"/>
    </location>
</feature>
<reference evidence="1" key="1">
    <citation type="submission" date="2021-02" db="EMBL/GenBank/DDBJ databases">
        <authorList>
            <person name="Nowell W R."/>
        </authorList>
    </citation>
    <scope>NUCLEOTIDE SEQUENCE</scope>
</reference>
<evidence type="ECO:0000313" key="2">
    <source>
        <dbReference type="Proteomes" id="UP000676336"/>
    </source>
</evidence>
<accession>A0A8S3HQ08</accession>
<feature type="non-terminal residue" evidence="1">
    <location>
        <position position="262"/>
    </location>
</feature>
<gene>
    <name evidence="1" type="ORF">SMN809_LOCUS70832</name>
</gene>
<proteinExistence type="predicted"/>
<organism evidence="1 2">
    <name type="scientific">Rotaria magnacalcarata</name>
    <dbReference type="NCBI Taxonomy" id="392030"/>
    <lineage>
        <taxon>Eukaryota</taxon>
        <taxon>Metazoa</taxon>
        <taxon>Spiralia</taxon>
        <taxon>Gnathifera</taxon>
        <taxon>Rotifera</taxon>
        <taxon>Eurotatoria</taxon>
        <taxon>Bdelloidea</taxon>
        <taxon>Philodinida</taxon>
        <taxon>Philodinidae</taxon>
        <taxon>Rotaria</taxon>
    </lineage>
</organism>
<dbReference type="AlphaFoldDB" id="A0A8S3HQ08"/>
<protein>
    <submittedName>
        <fullName evidence="1">Uncharacterized protein</fullName>
    </submittedName>
</protein>
<comment type="caution">
    <text evidence="1">The sequence shown here is derived from an EMBL/GenBank/DDBJ whole genome shotgun (WGS) entry which is preliminary data.</text>
</comment>
<dbReference type="EMBL" id="CAJOBI010322312">
    <property type="protein sequence ID" value="CAF5186958.1"/>
    <property type="molecule type" value="Genomic_DNA"/>
</dbReference>
<dbReference type="Proteomes" id="UP000676336">
    <property type="component" value="Unassembled WGS sequence"/>
</dbReference>
<name>A0A8S3HQ08_9BILA</name>
<sequence>VTIYASSGSKAHGVIAEVTLYPVTPFSTREIVHQISDNVFLGNQQGVLKYTSAGERSANLYFQSNTLLFNGYYRYNSSSPPINSFLFQNAQRFYFGNNWLSRNLGGTYIQCYSQSLSSIFNGYLFNNVFYRNRNDSVLAFNGMEMSAFCNLFAIQNAIMFNDAYDRDIIRFDSVVANFSRNQVYNNTGVNILSMVGFEKITAPFPAVEMNSFRNNRAVGQLNQQLFDRTGAVIEIGNPRQIYMFNTFDNWDSRYEVRTRSRL</sequence>